<protein>
    <submittedName>
        <fullName evidence="11">ATP-binding cassette, subfamily C, CydC</fullName>
    </submittedName>
</protein>
<dbReference type="GO" id="GO:0016887">
    <property type="term" value="F:ATP hydrolysis activity"/>
    <property type="evidence" value="ECO:0007669"/>
    <property type="project" value="InterPro"/>
</dbReference>
<feature type="transmembrane region" description="Helical" evidence="8">
    <location>
        <begin position="47"/>
        <end position="71"/>
    </location>
</feature>
<feature type="domain" description="ABC transmembrane type-1" evidence="10">
    <location>
        <begin position="20"/>
        <end position="305"/>
    </location>
</feature>
<evidence type="ECO:0000259" key="10">
    <source>
        <dbReference type="PROSITE" id="PS50929"/>
    </source>
</evidence>
<feature type="transmembrane region" description="Helical" evidence="8">
    <location>
        <begin position="131"/>
        <end position="156"/>
    </location>
</feature>
<evidence type="ECO:0000256" key="5">
    <source>
        <dbReference type="ARBA" id="ARBA00022840"/>
    </source>
</evidence>
<dbReference type="SUPFAM" id="SSF90123">
    <property type="entry name" value="ABC transporter transmembrane region"/>
    <property type="match status" value="1"/>
</dbReference>
<evidence type="ECO:0000256" key="6">
    <source>
        <dbReference type="ARBA" id="ARBA00022989"/>
    </source>
</evidence>
<dbReference type="GO" id="GO:0005524">
    <property type="term" value="F:ATP binding"/>
    <property type="evidence" value="ECO:0007669"/>
    <property type="project" value="UniProtKB-KW"/>
</dbReference>
<keyword evidence="12" id="KW-1185">Reference proteome</keyword>
<dbReference type="EMBL" id="FPKU01000004">
    <property type="protein sequence ID" value="SFZ86587.1"/>
    <property type="molecule type" value="Genomic_DNA"/>
</dbReference>
<dbReference type="GO" id="GO:0140359">
    <property type="term" value="F:ABC-type transporter activity"/>
    <property type="evidence" value="ECO:0007669"/>
    <property type="project" value="InterPro"/>
</dbReference>
<comment type="subcellular location">
    <subcellularLocation>
        <location evidence="1">Cell membrane</location>
        <topology evidence="1">Multi-pass membrane protein</topology>
    </subcellularLocation>
</comment>
<evidence type="ECO:0000256" key="7">
    <source>
        <dbReference type="ARBA" id="ARBA00023136"/>
    </source>
</evidence>
<reference evidence="11 12" key="1">
    <citation type="submission" date="2016-11" db="EMBL/GenBank/DDBJ databases">
        <authorList>
            <person name="Jaros S."/>
            <person name="Januszkiewicz K."/>
            <person name="Wedrychowicz H."/>
        </authorList>
    </citation>
    <scope>NUCLEOTIDE SEQUENCE [LARGE SCALE GENOMIC DNA]</scope>
    <source>
        <strain evidence="11 12">ATCC 23634</strain>
    </source>
</reference>
<evidence type="ECO:0000256" key="8">
    <source>
        <dbReference type="SAM" id="Phobius"/>
    </source>
</evidence>
<dbReference type="InterPro" id="IPR027417">
    <property type="entry name" value="P-loop_NTPase"/>
</dbReference>
<dbReference type="NCBIfam" id="TIGR02868">
    <property type="entry name" value="CydC"/>
    <property type="match status" value="1"/>
</dbReference>
<dbReference type="Pfam" id="PF00005">
    <property type="entry name" value="ABC_tran"/>
    <property type="match status" value="1"/>
</dbReference>
<feature type="transmembrane region" description="Helical" evidence="8">
    <location>
        <begin position="244"/>
        <end position="266"/>
    </location>
</feature>
<dbReference type="InterPro" id="IPR039421">
    <property type="entry name" value="Type_1_exporter"/>
</dbReference>
<dbReference type="InterPro" id="IPR003593">
    <property type="entry name" value="AAA+_ATPase"/>
</dbReference>
<dbReference type="PANTHER" id="PTHR24221:SF654">
    <property type="entry name" value="ATP-BINDING CASSETTE SUB-FAMILY B MEMBER 6"/>
    <property type="match status" value="1"/>
</dbReference>
<dbReference type="PANTHER" id="PTHR24221">
    <property type="entry name" value="ATP-BINDING CASSETTE SUB-FAMILY B"/>
    <property type="match status" value="1"/>
</dbReference>
<dbReference type="AlphaFoldDB" id="A0A1K2I2Z0"/>
<dbReference type="Proteomes" id="UP000183447">
    <property type="component" value="Unassembled WGS sequence"/>
</dbReference>
<dbReference type="InterPro" id="IPR017871">
    <property type="entry name" value="ABC_transporter-like_CS"/>
</dbReference>
<dbReference type="RefSeq" id="WP_244545393.1">
    <property type="nucleotide sequence ID" value="NZ_FPKU01000004.1"/>
</dbReference>
<comment type="similarity">
    <text evidence="2">Belongs to the ABC transporter superfamily.</text>
</comment>
<feature type="domain" description="ABC transporter" evidence="9">
    <location>
        <begin position="338"/>
        <end position="558"/>
    </location>
</feature>
<dbReference type="PROSITE" id="PS50929">
    <property type="entry name" value="ABC_TM1F"/>
    <property type="match status" value="1"/>
</dbReference>
<organism evidence="11 12">
    <name type="scientific">Devosia enhydra</name>
    <dbReference type="NCBI Taxonomy" id="665118"/>
    <lineage>
        <taxon>Bacteria</taxon>
        <taxon>Pseudomonadati</taxon>
        <taxon>Pseudomonadota</taxon>
        <taxon>Alphaproteobacteria</taxon>
        <taxon>Hyphomicrobiales</taxon>
        <taxon>Devosiaceae</taxon>
        <taxon>Devosia</taxon>
    </lineage>
</organism>
<dbReference type="InterPro" id="IPR003439">
    <property type="entry name" value="ABC_transporter-like_ATP-bd"/>
</dbReference>
<dbReference type="SUPFAM" id="SSF52540">
    <property type="entry name" value="P-loop containing nucleoside triphosphate hydrolases"/>
    <property type="match status" value="1"/>
</dbReference>
<keyword evidence="4" id="KW-0547">Nucleotide-binding</keyword>
<dbReference type="InterPro" id="IPR014223">
    <property type="entry name" value="ABC_CydC/D"/>
</dbReference>
<evidence type="ECO:0000256" key="1">
    <source>
        <dbReference type="ARBA" id="ARBA00004651"/>
    </source>
</evidence>
<dbReference type="PROSITE" id="PS50893">
    <property type="entry name" value="ABC_TRANSPORTER_2"/>
    <property type="match status" value="1"/>
</dbReference>
<evidence type="ECO:0000313" key="11">
    <source>
        <dbReference type="EMBL" id="SFZ86587.1"/>
    </source>
</evidence>
<dbReference type="InterPro" id="IPR011527">
    <property type="entry name" value="ABC1_TM_dom"/>
</dbReference>
<evidence type="ECO:0000259" key="9">
    <source>
        <dbReference type="PROSITE" id="PS50893"/>
    </source>
</evidence>
<evidence type="ECO:0000256" key="4">
    <source>
        <dbReference type="ARBA" id="ARBA00022741"/>
    </source>
</evidence>
<evidence type="ECO:0000313" key="12">
    <source>
        <dbReference type="Proteomes" id="UP000183447"/>
    </source>
</evidence>
<proteinExistence type="inferred from homology"/>
<keyword evidence="5 11" id="KW-0067">ATP-binding</keyword>
<sequence>MMKALLTFVPLAAPRWRRMALALVLSLITLLAGIALLGVSGWFLTAAFLTTAGAAFNLFVPSALVRGLSFIRILARYGEKLAGHDATLRLLSDLRGWSFAALFPRLPLPGQGLRHGDLVSRLTADIDALDTVFLVAIGPFVTAVLAGGLVIAGMAIFLPEAIWVYLPGYLLAVLGIPALLVLLTQKPGAALVAATASARIGLLDALDGRQDLIAFAALPHARQGFATSVAGLGVARRRIGTWQALSAAAIQGLAGLTTLGVLLLGLERFASQGIDAPVLVGLLLAGLGSFEASAMGVRAVAKLGAASAAAQRLSAMAALRPAVDPPLVPQPRGDDLTLSLDGVWFGHDAERPVLKGATHIFAPGSRTAIIGLSGAGKTTLLHLLLRLCDPDRGDVRLGAIRLCDIAEDALHSAIALLGKDAPIFADTIRDNLRIAAPEADDAALFAALDAARLGDHVRSLPKGLDTLLGESAQTLSSGQARRLALARVLLTNAPILVLDEPTAGLDRETEAQFLADLGAATGGRTVILATHASLPAGAVDTVLSLRDGRLAPFDPRGL</sequence>
<keyword evidence="7 8" id="KW-0472">Membrane</keyword>
<dbReference type="GO" id="GO:0005886">
    <property type="term" value="C:plasma membrane"/>
    <property type="evidence" value="ECO:0007669"/>
    <property type="project" value="UniProtKB-SubCell"/>
</dbReference>
<accession>A0A1K2I2Z0</accession>
<gene>
    <name evidence="11" type="ORF">SAMN02983003_3777</name>
</gene>
<dbReference type="InterPro" id="IPR036640">
    <property type="entry name" value="ABC1_TM_sf"/>
</dbReference>
<evidence type="ECO:0000256" key="3">
    <source>
        <dbReference type="ARBA" id="ARBA00022692"/>
    </source>
</evidence>
<dbReference type="GO" id="GO:0034775">
    <property type="term" value="P:glutathione transmembrane transport"/>
    <property type="evidence" value="ECO:0007669"/>
    <property type="project" value="InterPro"/>
</dbReference>
<dbReference type="Gene3D" id="3.40.50.300">
    <property type="entry name" value="P-loop containing nucleotide triphosphate hydrolases"/>
    <property type="match status" value="1"/>
</dbReference>
<keyword evidence="6 8" id="KW-1133">Transmembrane helix</keyword>
<dbReference type="Gene3D" id="1.20.1560.10">
    <property type="entry name" value="ABC transporter type 1, transmembrane domain"/>
    <property type="match status" value="1"/>
</dbReference>
<feature type="transmembrane region" description="Helical" evidence="8">
    <location>
        <begin position="162"/>
        <end position="183"/>
    </location>
</feature>
<dbReference type="PROSITE" id="PS00211">
    <property type="entry name" value="ABC_TRANSPORTER_1"/>
    <property type="match status" value="1"/>
</dbReference>
<evidence type="ECO:0000256" key="2">
    <source>
        <dbReference type="ARBA" id="ARBA00005417"/>
    </source>
</evidence>
<dbReference type="STRING" id="665118.SAMN02983003_3777"/>
<keyword evidence="3 8" id="KW-0812">Transmembrane</keyword>
<name>A0A1K2I2Z0_9HYPH</name>
<dbReference type="SMART" id="SM00382">
    <property type="entry name" value="AAA"/>
    <property type="match status" value="1"/>
</dbReference>
<dbReference type="GO" id="GO:0045454">
    <property type="term" value="P:cell redox homeostasis"/>
    <property type="evidence" value="ECO:0007669"/>
    <property type="project" value="InterPro"/>
</dbReference>